<dbReference type="GO" id="GO:0032040">
    <property type="term" value="C:small-subunit processome"/>
    <property type="evidence" value="ECO:0007669"/>
    <property type="project" value="TreeGrafter"/>
</dbReference>
<comment type="subunit">
    <text evidence="5">Part of the small subunit (SSU) processome, composed of more than 70 proteins and the RNA chaperone small nucleolar RNA (snoRNA) U3. Component of a heterotrimeric complex containing IMP3, IMP4 and MPHOSPH10. Interacts with MPHOSPH10.</text>
</comment>
<feature type="transmembrane region" description="Helical" evidence="7">
    <location>
        <begin position="232"/>
        <end position="253"/>
    </location>
</feature>
<reference evidence="9" key="2">
    <citation type="submission" date="2025-09" db="UniProtKB">
        <authorList>
            <consortium name="Ensembl"/>
        </authorList>
    </citation>
    <scope>IDENTIFICATION</scope>
</reference>
<name>A0A8B9NER7_9AVES</name>
<evidence type="ECO:0000313" key="9">
    <source>
        <dbReference type="Ensembl" id="ENSANIP00000022042.1"/>
    </source>
</evidence>
<evidence type="ECO:0000256" key="6">
    <source>
        <dbReference type="SAM" id="MobiDB-lite"/>
    </source>
</evidence>
<dbReference type="PANTHER" id="PTHR22734">
    <property type="entry name" value="U3 SMALL NUCLEOLAR RIBONUCLEOPROTEIN PROTEIN IMP4"/>
    <property type="match status" value="1"/>
</dbReference>
<accession>A0A8B9NER7</accession>
<sequence>PPRAGGRDDEYRWAGLEPPKVMVTTSRDPSSRLRLFAKELCLLIPGARRMNRGRAELGALVGACRAAGVTDLLVVHETRGRPDGLSLCHLPHGPTAHFTLSGTVLRQEVGGLGGAPLAAPHLLLLRLDSPLGRRVGTILKHLFPVPRPDTRRVVTFANEDDVILVRNHVYRRQGKTVELEEVGPRFQLRPYLIRLGTLEQGDAADRPMTPDAWVPPPDTWVPTPGTLASLNILVLFLINFLILLFFTLPNWFIGSFCGPSPTRGLGGRMGPPPPTPKASRPLPHTRDHSAGGSRGPLGFPIRKLNPRIGKGQGWAGIRRERGRCLGRGRVCPLCPPPQGHLGHRPPRWVLTKTWGAAGVPVGGHDLVGAVTRLGGGCRGQGGG</sequence>
<dbReference type="GO" id="GO:0034457">
    <property type="term" value="C:Mpp10 complex"/>
    <property type="evidence" value="ECO:0007669"/>
    <property type="project" value="UniProtKB-ARBA"/>
</dbReference>
<dbReference type="Proteomes" id="UP000694541">
    <property type="component" value="Unplaced"/>
</dbReference>
<dbReference type="PROSITE" id="PS50833">
    <property type="entry name" value="BRIX"/>
    <property type="match status" value="1"/>
</dbReference>
<keyword evidence="10" id="KW-1185">Reference proteome</keyword>
<organism evidence="9 10">
    <name type="scientific">Accipiter nisus</name>
    <name type="common">Eurasian sparrowhawk</name>
    <dbReference type="NCBI Taxonomy" id="211598"/>
    <lineage>
        <taxon>Eukaryota</taxon>
        <taxon>Metazoa</taxon>
        <taxon>Chordata</taxon>
        <taxon>Craniata</taxon>
        <taxon>Vertebrata</taxon>
        <taxon>Euteleostomi</taxon>
        <taxon>Archelosauria</taxon>
        <taxon>Archosauria</taxon>
        <taxon>Dinosauria</taxon>
        <taxon>Saurischia</taxon>
        <taxon>Theropoda</taxon>
        <taxon>Coelurosauria</taxon>
        <taxon>Aves</taxon>
        <taxon>Neognathae</taxon>
        <taxon>Neoaves</taxon>
        <taxon>Telluraves</taxon>
        <taxon>Accipitrimorphae</taxon>
        <taxon>Accipitriformes</taxon>
        <taxon>Accipitridae</taxon>
        <taxon>Accipitrinae</taxon>
        <taxon>Accipiter</taxon>
    </lineage>
</organism>
<dbReference type="Pfam" id="PF04427">
    <property type="entry name" value="Brix"/>
    <property type="match status" value="1"/>
</dbReference>
<dbReference type="GO" id="GO:0006364">
    <property type="term" value="P:rRNA processing"/>
    <property type="evidence" value="ECO:0007669"/>
    <property type="project" value="UniProtKB-KW"/>
</dbReference>
<comment type="subcellular location">
    <subcellularLocation>
        <location evidence="1">Nucleus</location>
        <location evidence="1">Nucleolus</location>
    </subcellularLocation>
</comment>
<evidence type="ECO:0000313" key="10">
    <source>
        <dbReference type="Proteomes" id="UP000694541"/>
    </source>
</evidence>
<evidence type="ECO:0000256" key="2">
    <source>
        <dbReference type="ARBA" id="ARBA00022517"/>
    </source>
</evidence>
<evidence type="ECO:0000256" key="7">
    <source>
        <dbReference type="SAM" id="Phobius"/>
    </source>
</evidence>
<dbReference type="SUPFAM" id="SSF52954">
    <property type="entry name" value="Class II aaRS ABD-related"/>
    <property type="match status" value="1"/>
</dbReference>
<feature type="domain" description="Brix" evidence="8">
    <location>
        <begin position="19"/>
        <end position="199"/>
    </location>
</feature>
<dbReference type="GO" id="GO:0042134">
    <property type="term" value="F:rRNA primary transcript binding"/>
    <property type="evidence" value="ECO:0007669"/>
    <property type="project" value="InterPro"/>
</dbReference>
<evidence type="ECO:0000259" key="8">
    <source>
        <dbReference type="PROSITE" id="PS50833"/>
    </source>
</evidence>
<dbReference type="InterPro" id="IPR044281">
    <property type="entry name" value="IMP4/RPF1"/>
</dbReference>
<proteinExistence type="predicted"/>
<dbReference type="PANTHER" id="PTHR22734:SF2">
    <property type="entry name" value="U3 SMALL NUCLEOLAR RIBONUCLEOPROTEIN PROTEIN IMP4"/>
    <property type="match status" value="1"/>
</dbReference>
<evidence type="ECO:0000256" key="3">
    <source>
        <dbReference type="ARBA" id="ARBA00022552"/>
    </source>
</evidence>
<dbReference type="FunFam" id="3.40.50.10480:FF:000001">
    <property type="entry name" value="IMP4, U3 small nucleolar ribonucleoprotein"/>
    <property type="match status" value="1"/>
</dbReference>
<keyword evidence="2" id="KW-0690">Ribosome biogenesis</keyword>
<keyword evidence="7" id="KW-0472">Membrane</keyword>
<reference evidence="9" key="1">
    <citation type="submission" date="2025-08" db="UniProtKB">
        <authorList>
            <consortium name="Ensembl"/>
        </authorList>
    </citation>
    <scope>IDENTIFICATION</scope>
</reference>
<comment type="function">
    <text evidence="4">Component of the 60-80S U3 small nucleolar ribonucleoprotein (U3 snoRNP). Required for the early cleavages during pre-18S ribosomal RNA processing. Part of the small subunit (SSU) processome, first precursor of the small eukaryotic ribosomal subunit. During the assembly of the SSU processome in the nucleolus, many ribosome biogenesis factors, an RNA chaperone and ribosomal proteins associate with the nascent pre-rRNA and work in concert to generate RNA folding, modifications, rearrangements and cleavage as well as targeted degradation of pre-ribosomal RNA by the RNA exosome.</text>
</comment>
<dbReference type="GO" id="GO:0042274">
    <property type="term" value="P:ribosomal small subunit biogenesis"/>
    <property type="evidence" value="ECO:0007669"/>
    <property type="project" value="UniProtKB-ARBA"/>
</dbReference>
<dbReference type="AlphaFoldDB" id="A0A8B9NER7"/>
<evidence type="ECO:0000256" key="1">
    <source>
        <dbReference type="ARBA" id="ARBA00004604"/>
    </source>
</evidence>
<dbReference type="InterPro" id="IPR007109">
    <property type="entry name" value="Brix"/>
</dbReference>
<dbReference type="SMART" id="SM00879">
    <property type="entry name" value="Brix"/>
    <property type="match status" value="1"/>
</dbReference>
<dbReference type="GO" id="GO:0030515">
    <property type="term" value="F:snoRNA binding"/>
    <property type="evidence" value="ECO:0007669"/>
    <property type="project" value="TreeGrafter"/>
</dbReference>
<dbReference type="GO" id="GO:0005654">
    <property type="term" value="C:nucleoplasm"/>
    <property type="evidence" value="ECO:0007669"/>
    <property type="project" value="UniProtKB-ARBA"/>
</dbReference>
<evidence type="ECO:0000256" key="5">
    <source>
        <dbReference type="ARBA" id="ARBA00046634"/>
    </source>
</evidence>
<dbReference type="Gene3D" id="3.40.50.10480">
    <property type="entry name" value="Probable brix-domain ribosomal biogenesis protein"/>
    <property type="match status" value="1"/>
</dbReference>
<keyword evidence="7" id="KW-1133">Transmembrane helix</keyword>
<keyword evidence="7" id="KW-0812">Transmembrane</keyword>
<evidence type="ECO:0000256" key="4">
    <source>
        <dbReference type="ARBA" id="ARBA00045281"/>
    </source>
</evidence>
<protein>
    <submittedName>
        <fullName evidence="9">IMP U3 small nucleolar ribonucleoprotein 4</fullName>
    </submittedName>
</protein>
<feature type="region of interest" description="Disordered" evidence="6">
    <location>
        <begin position="264"/>
        <end position="302"/>
    </location>
</feature>
<keyword evidence="3" id="KW-0698">rRNA processing</keyword>
<dbReference type="Ensembl" id="ENSANIT00000022774.1">
    <property type="protein sequence ID" value="ENSANIP00000022042.1"/>
    <property type="gene ID" value="ENSANIG00000014942.1"/>
</dbReference>